<feature type="compositionally biased region" description="Polar residues" evidence="1">
    <location>
        <begin position="324"/>
        <end position="334"/>
    </location>
</feature>
<protein>
    <submittedName>
        <fullName evidence="3">Uncharacterized protein</fullName>
    </submittedName>
</protein>
<dbReference type="AlphaFoldDB" id="A0AAV0U1D3"/>
<keyword evidence="4" id="KW-1185">Reference proteome</keyword>
<feature type="transmembrane region" description="Helical" evidence="2">
    <location>
        <begin position="205"/>
        <end position="223"/>
    </location>
</feature>
<reference evidence="3" key="1">
    <citation type="submission" date="2022-12" db="EMBL/GenBank/DDBJ databases">
        <authorList>
            <person name="Webb A."/>
        </authorList>
    </citation>
    <scope>NUCLEOTIDE SEQUENCE</scope>
    <source>
        <strain evidence="3">Hp1</strain>
    </source>
</reference>
<accession>A0AAV0U1D3</accession>
<keyword evidence="2" id="KW-1133">Transmembrane helix</keyword>
<evidence type="ECO:0000313" key="4">
    <source>
        <dbReference type="Proteomes" id="UP001162031"/>
    </source>
</evidence>
<gene>
    <name evidence="3" type="ORF">HBR001_LOCUS4586</name>
</gene>
<feature type="region of interest" description="Disordered" evidence="1">
    <location>
        <begin position="231"/>
        <end position="275"/>
    </location>
</feature>
<feature type="region of interest" description="Disordered" evidence="1">
    <location>
        <begin position="1"/>
        <end position="78"/>
    </location>
</feature>
<name>A0AAV0U1D3_HYABA</name>
<dbReference type="EMBL" id="CANTFL010000990">
    <property type="protein sequence ID" value="CAI5729541.1"/>
    <property type="molecule type" value="Genomic_DNA"/>
</dbReference>
<evidence type="ECO:0000313" key="3">
    <source>
        <dbReference type="EMBL" id="CAI5729541.1"/>
    </source>
</evidence>
<organism evidence="3 4">
    <name type="scientific">Hyaloperonospora brassicae</name>
    <name type="common">Brassica downy mildew</name>
    <name type="synonym">Peronospora brassicae</name>
    <dbReference type="NCBI Taxonomy" id="162125"/>
    <lineage>
        <taxon>Eukaryota</taxon>
        <taxon>Sar</taxon>
        <taxon>Stramenopiles</taxon>
        <taxon>Oomycota</taxon>
        <taxon>Peronosporomycetes</taxon>
        <taxon>Peronosporales</taxon>
        <taxon>Peronosporaceae</taxon>
        <taxon>Hyaloperonospora</taxon>
    </lineage>
</organism>
<dbReference type="Proteomes" id="UP001162031">
    <property type="component" value="Unassembled WGS sequence"/>
</dbReference>
<proteinExistence type="predicted"/>
<evidence type="ECO:0000256" key="1">
    <source>
        <dbReference type="SAM" id="MobiDB-lite"/>
    </source>
</evidence>
<feature type="compositionally biased region" description="Low complexity" evidence="1">
    <location>
        <begin position="68"/>
        <end position="78"/>
    </location>
</feature>
<feature type="compositionally biased region" description="Acidic residues" evidence="1">
    <location>
        <begin position="264"/>
        <end position="274"/>
    </location>
</feature>
<keyword evidence="2" id="KW-0812">Transmembrane</keyword>
<comment type="caution">
    <text evidence="3">The sequence shown here is derived from an EMBL/GenBank/DDBJ whole genome shotgun (WGS) entry which is preliminary data.</text>
</comment>
<sequence>MSTPAMARNNARAVDLPVRSGEGESFVGGNVSMREADTAGELKIGGRTAADSGEEQKKLETQTPAPMSRSATSSSASAVHVETIADGAEEAADTARGPVKQPAMDLDIATGSEEYDVPATVREKTTTKPMITKPAAVGLAAKEPAAVEPVATKLPQLSTEPAPIVALTTKPSLRAEDSTTISDAVANDTAKRLQTTGYLSQGSNPLVLVALAGICCIFLFVWGRKRRLRTFSSSGSPGQRGAKGTKLQYTQVPDEQPFDRCHDDDDEYCDDFEEGSFANDRGSWDDWESNATQAQLNPFASAGSPPRRSIAVPESNLSPFGLSQALSPSPQQHVQKPRESTVAGKSDTLCESDESNSSSDSFEVVTDEERTAPASTRNSITEAEKKGESADDLFSQFNMVPTFQKSAAVPPAPADTSVAPVSQSVSAATLSSVSSLPTAAEASALFAAEMDDEVTAVDASDEWDGDDEWIKGI</sequence>
<feature type="region of interest" description="Disordered" evidence="1">
    <location>
        <begin position="320"/>
        <end position="384"/>
    </location>
</feature>
<evidence type="ECO:0000256" key="2">
    <source>
        <dbReference type="SAM" id="Phobius"/>
    </source>
</evidence>
<keyword evidence="2" id="KW-0472">Membrane</keyword>